<dbReference type="InterPro" id="IPR013665">
    <property type="entry name" value="Sfi1_dom"/>
</dbReference>
<accession>A0A1Y2BFC8</accession>
<dbReference type="GO" id="GO:0019902">
    <property type="term" value="F:phosphatase binding"/>
    <property type="evidence" value="ECO:0007669"/>
    <property type="project" value="TreeGrafter"/>
</dbReference>
<dbReference type="FunCoup" id="A0A1Y2BFC8">
    <property type="interactions" value="2"/>
</dbReference>
<sequence length="924" mass="107636">MLRASTLSGLSSNSTTITDDVDLEVVQEIIERAPRSATTFPRVFEAYGQVLQEHGVSQASDTAYYNFLLKLGVIRAPTWGERWDLWRATHVKAPPSTPSRVASVRARVPFLASAGSDLDEGFTHEDDVRPSPRKVMAERSLEYDLLTFDPPPRTSTPVYAQESGYRSPPPLPPYSVSDISYLEVYEPEELDEDVQREMDAKADGFYETGLLGRCFDVWARASDWVQTTTRQIDTVRDGILLRQTLVRWRHQHERHLALPGTADEHRRLHLQSQALKAWIHRLKQKRLQERETEFVTSLDSRQVASSWQRWRWRAVERRTERWKRDMREREARFVSEKREELLRGVLQIWRGRARIQVMQRLADSHLARKDLRIFDLWRYRAAQQKNMAVAVAIIEGDLLGGVFNIWRRNAKLVTVEAELSSGRAALLLKRTWSEWRLRLSRRKMATDFAESHGMRSAFGRWRQAMRGVRTIEGKASLISRHRDIATVRDCFSIWRTRERGIVLQQALDVRLERKAMKQWTEKLGLVRGMAQKAVLLRSELEGRSVLVAFARWRDRLASHVDQTIKADLVFETHLVTAAVAKWKATSARAQENKVKADKAAAFFALRGAWKVWRFSLRVKRQNAWVEEKRVEETREVFALWRDAARRSKDDKEKVESFRSKSSLKLAGVILARWTERVVEIKSRELDVVDRRNTVLVERAMTRWITEHKRIAGLNSLLESQLDVKAEEMLRALLHRWRDAVGARKAQRLAVNRLQAERAQRLVAEAFETWRSGVRERQLTPLAEEVELKHEDALLFAVWDRWKGRSTMLPVISFERRRLLKMAWYRWKRALALVKAEQEAQAPKNRRLLEEAFDIWKDARASRAAKRALRSRTRFRPSFPRLSQDGAHASSEVGEPAYSRLRSEVRRGSEPDSLFNALRKTLPER</sequence>
<feature type="compositionally biased region" description="Basic and acidic residues" evidence="1">
    <location>
        <begin position="900"/>
        <end position="909"/>
    </location>
</feature>
<keyword evidence="4" id="KW-1185">Reference proteome</keyword>
<feature type="region of interest" description="Disordered" evidence="1">
    <location>
        <begin position="878"/>
        <end position="924"/>
    </location>
</feature>
<reference evidence="3 4" key="1">
    <citation type="submission" date="2016-07" db="EMBL/GenBank/DDBJ databases">
        <title>Pervasive Adenine N6-methylation of Active Genes in Fungi.</title>
        <authorList>
            <consortium name="DOE Joint Genome Institute"/>
            <person name="Mondo S.J."/>
            <person name="Dannebaum R.O."/>
            <person name="Kuo R.C."/>
            <person name="Labutti K."/>
            <person name="Haridas S."/>
            <person name="Kuo A."/>
            <person name="Salamov A."/>
            <person name="Ahrendt S.R."/>
            <person name="Lipzen A."/>
            <person name="Sullivan W."/>
            <person name="Andreopoulos W.B."/>
            <person name="Clum A."/>
            <person name="Lindquist E."/>
            <person name="Daum C."/>
            <person name="Ramamoorthy G.K."/>
            <person name="Gryganskyi A."/>
            <person name="Culley D."/>
            <person name="Magnuson J.K."/>
            <person name="James T.Y."/>
            <person name="O'Malley M.A."/>
            <person name="Stajich J.E."/>
            <person name="Spatafora J.W."/>
            <person name="Visel A."/>
            <person name="Grigoriev I.V."/>
        </authorList>
    </citation>
    <scope>NUCLEOTIDE SEQUENCE [LARGE SCALE GENOMIC DNA]</scope>
    <source>
        <strain evidence="3 4">68-887.2</strain>
    </source>
</reference>
<dbReference type="PANTHER" id="PTHR22028:SF9">
    <property type="entry name" value="SFI1 SPINDLE BODY DOMAIN-CONTAINING PROTEIN"/>
    <property type="match status" value="1"/>
</dbReference>
<evidence type="ECO:0000259" key="2">
    <source>
        <dbReference type="Pfam" id="PF08457"/>
    </source>
</evidence>
<dbReference type="AlphaFoldDB" id="A0A1Y2BFC8"/>
<dbReference type="EMBL" id="MCFC01000006">
    <property type="protein sequence ID" value="ORY33494.1"/>
    <property type="molecule type" value="Genomic_DNA"/>
</dbReference>
<evidence type="ECO:0000256" key="1">
    <source>
        <dbReference type="SAM" id="MobiDB-lite"/>
    </source>
</evidence>
<dbReference type="InParanoid" id="A0A1Y2BFC8"/>
<gene>
    <name evidence="3" type="ORF">BCR39DRAFT_520411</name>
</gene>
<organism evidence="3 4">
    <name type="scientific">Naematelia encephala</name>
    <dbReference type="NCBI Taxonomy" id="71784"/>
    <lineage>
        <taxon>Eukaryota</taxon>
        <taxon>Fungi</taxon>
        <taxon>Dikarya</taxon>
        <taxon>Basidiomycota</taxon>
        <taxon>Agaricomycotina</taxon>
        <taxon>Tremellomycetes</taxon>
        <taxon>Tremellales</taxon>
        <taxon>Naemateliaceae</taxon>
        <taxon>Naematelia</taxon>
    </lineage>
</organism>
<dbReference type="OrthoDB" id="1933281at2759"/>
<dbReference type="STRING" id="71784.A0A1Y2BFC8"/>
<dbReference type="Pfam" id="PF08457">
    <property type="entry name" value="Sfi1"/>
    <property type="match status" value="1"/>
</dbReference>
<feature type="domain" description="Sfi1 spindle body" evidence="2">
    <location>
        <begin position="321"/>
        <end position="770"/>
    </location>
</feature>
<name>A0A1Y2BFC8_9TREE</name>
<evidence type="ECO:0000313" key="3">
    <source>
        <dbReference type="EMBL" id="ORY33494.1"/>
    </source>
</evidence>
<protein>
    <submittedName>
        <fullName evidence="3">Sfi1 spindle body protein-domain-containing protein</fullName>
    </submittedName>
</protein>
<proteinExistence type="predicted"/>
<dbReference type="Proteomes" id="UP000193986">
    <property type="component" value="Unassembled WGS sequence"/>
</dbReference>
<dbReference type="PANTHER" id="PTHR22028">
    <property type="entry name" value="SFI1 SPINDLE BODY DOMAIN-CONTAINING PROTEIN-RELATED"/>
    <property type="match status" value="1"/>
</dbReference>
<dbReference type="InterPro" id="IPR052270">
    <property type="entry name" value="CACF_protein"/>
</dbReference>
<comment type="caution">
    <text evidence="3">The sequence shown here is derived from an EMBL/GenBank/DDBJ whole genome shotgun (WGS) entry which is preliminary data.</text>
</comment>
<evidence type="ECO:0000313" key="4">
    <source>
        <dbReference type="Proteomes" id="UP000193986"/>
    </source>
</evidence>